<dbReference type="AlphaFoldDB" id="A0AAE7CCU1"/>
<proteinExistence type="predicted"/>
<dbReference type="KEGG" id="ccap:AES38_14060"/>
<dbReference type="EMBL" id="CP048049">
    <property type="protein sequence ID" value="QIS46123.1"/>
    <property type="molecule type" value="Genomic_DNA"/>
</dbReference>
<evidence type="ECO:0000256" key="1">
    <source>
        <dbReference type="SAM" id="MobiDB-lite"/>
    </source>
</evidence>
<dbReference type="RefSeq" id="WP_053775489.1">
    <property type="nucleotide sequence ID" value="NZ_CP012573.1"/>
</dbReference>
<keyword evidence="2" id="KW-0472">Membrane</keyword>
<dbReference type="Gene3D" id="2.60.40.2880">
    <property type="entry name" value="MmpS1-5, C-terminal soluble domain"/>
    <property type="match status" value="1"/>
</dbReference>
<gene>
    <name evidence="3" type="ORF">GW570_14055</name>
</gene>
<keyword evidence="2" id="KW-0812">Transmembrane</keyword>
<protein>
    <recommendedName>
        <fullName evidence="5">DUF4190 domain-containing protein</fullName>
    </recommendedName>
</protein>
<reference evidence="3 4" key="1">
    <citation type="journal article" date="2020" name="Mol. Plant Pathol.">
        <title>Plasmid composition and the chpG gene determine the virulence level of Clavibacter capsici natural isolates in pepper.</title>
        <authorList>
            <person name="Hwang I.S."/>
            <person name="Lee H.M."/>
            <person name="Oh E.J."/>
            <person name="Lee S."/>
            <person name="Heu S."/>
            <person name="Oh C.S."/>
        </authorList>
    </citation>
    <scope>NUCLEOTIDE SEQUENCE [LARGE SCALE GENOMIC DNA]</scope>
    <source>
        <strain evidence="3 4">1101</strain>
    </source>
</reference>
<evidence type="ECO:0000313" key="4">
    <source>
        <dbReference type="Proteomes" id="UP000503164"/>
    </source>
</evidence>
<accession>A0AAE7CCU1</accession>
<feature type="transmembrane region" description="Helical" evidence="2">
    <location>
        <begin position="100"/>
        <end position="118"/>
    </location>
</feature>
<evidence type="ECO:0000256" key="2">
    <source>
        <dbReference type="SAM" id="Phobius"/>
    </source>
</evidence>
<dbReference type="InterPro" id="IPR038468">
    <property type="entry name" value="MmpS_C"/>
</dbReference>
<keyword evidence="4" id="KW-1185">Reference proteome</keyword>
<evidence type="ECO:0000313" key="3">
    <source>
        <dbReference type="EMBL" id="QIS46123.1"/>
    </source>
</evidence>
<evidence type="ECO:0008006" key="5">
    <source>
        <dbReference type="Google" id="ProtNLM"/>
    </source>
</evidence>
<feature type="region of interest" description="Disordered" evidence="1">
    <location>
        <begin position="1"/>
        <end position="41"/>
    </location>
</feature>
<name>A0AAE7CCU1_9MICO</name>
<sequence length="257" mass="26530">MTGEGVPGEDVPAGARRPSPYGPAAGPAPLPSPAATAPRRPEVDDEVGRVAVVSGAIVAGASIVPLLNWFTWIAVPVPLVIGIVGLCLRRRPRRRSAVGIGLALLATLLTAVLPPVYAGRLVGSIWFLDDGSVAAPTPTYVDEEAASVTPFTLTYEVTGTAAGVQIISSDGVQLHSGVELLEDQPLPWTRDIEVRVTRDARAVPVSLLLSALLPEKGGEAACRILVGDEVIATGSASGPGEYASCETDAYALRGFVP</sequence>
<feature type="transmembrane region" description="Helical" evidence="2">
    <location>
        <begin position="69"/>
        <end position="88"/>
    </location>
</feature>
<keyword evidence="2" id="KW-1133">Transmembrane helix</keyword>
<organism evidence="3 4">
    <name type="scientific">Clavibacter capsici</name>
    <dbReference type="NCBI Taxonomy" id="1874630"/>
    <lineage>
        <taxon>Bacteria</taxon>
        <taxon>Bacillati</taxon>
        <taxon>Actinomycetota</taxon>
        <taxon>Actinomycetes</taxon>
        <taxon>Micrococcales</taxon>
        <taxon>Microbacteriaceae</taxon>
        <taxon>Clavibacter</taxon>
    </lineage>
</organism>
<feature type="compositionally biased region" description="Low complexity" evidence="1">
    <location>
        <begin position="12"/>
        <end position="25"/>
    </location>
</feature>
<dbReference type="Proteomes" id="UP000503164">
    <property type="component" value="Chromosome"/>
</dbReference>